<sequence length="210" mass="23809">MLEVDLAKLVVSHFSKDCEVYQEVKACSSRVIDIVVRRKSGLMAIETKVTLNMKLWEQAFKNKKWCNYSFIAIPENIYRKSRRKMISGMCRGLNIGIIVVDFDGNVSIQYNPAQEIPTQTLKLYDEQKSFALAGSGGVPYFTPFKKTVSEIKKYLEEHGKSELVTVISSIDHHYKTEQSAIQSIRNYASKGVLKGIVSLEDGKYLDLSQP</sequence>
<reference evidence="1" key="1">
    <citation type="journal article" date="2021" name="Proc. Natl. Acad. Sci. U.S.A.">
        <title>A Catalog of Tens of Thousands of Viruses from Human Metagenomes Reveals Hidden Associations with Chronic Diseases.</title>
        <authorList>
            <person name="Tisza M.J."/>
            <person name="Buck C.B."/>
        </authorList>
    </citation>
    <scope>NUCLEOTIDE SEQUENCE</scope>
    <source>
        <strain evidence="1">CtASH1</strain>
    </source>
</reference>
<dbReference type="EMBL" id="BK035393">
    <property type="protein sequence ID" value="DAG97883.1"/>
    <property type="molecule type" value="Genomic_DNA"/>
</dbReference>
<evidence type="ECO:0000313" key="1">
    <source>
        <dbReference type="EMBL" id="DAG97883.1"/>
    </source>
</evidence>
<protein>
    <submittedName>
        <fullName evidence="1">Uncharacterized protein</fullName>
    </submittedName>
</protein>
<proteinExistence type="predicted"/>
<accession>A0A8S5VTF4</accession>
<name>A0A8S5VTF4_9CAUD</name>
<organism evidence="1">
    <name type="scientific">Ackermannviridae sp</name>
    <dbReference type="NCBI Taxonomy" id="2831612"/>
    <lineage>
        <taxon>Viruses</taxon>
        <taxon>Duplodnaviria</taxon>
        <taxon>Heunggongvirae</taxon>
        <taxon>Uroviricota</taxon>
        <taxon>Caudoviricetes</taxon>
        <taxon>Pantevenvirales</taxon>
        <taxon>Ackermannviridae</taxon>
    </lineage>
</organism>